<keyword evidence="19" id="KW-1185">Reference proteome</keyword>
<feature type="domain" description="AAA+ ATPase" evidence="17">
    <location>
        <begin position="229"/>
        <end position="366"/>
    </location>
</feature>
<comment type="subcellular location">
    <subcellularLocation>
        <location evidence="2">Membrane</location>
        <topology evidence="2">Multi-pass membrane protein</topology>
    </subcellularLocation>
</comment>
<dbReference type="GO" id="GO:0005886">
    <property type="term" value="C:plasma membrane"/>
    <property type="evidence" value="ECO:0007669"/>
    <property type="project" value="TreeGrafter"/>
</dbReference>
<feature type="region of interest" description="Disordered" evidence="15">
    <location>
        <begin position="1"/>
        <end position="24"/>
    </location>
</feature>
<dbReference type="GO" id="GO:0046872">
    <property type="term" value="F:metal ion binding"/>
    <property type="evidence" value="ECO:0007669"/>
    <property type="project" value="UniProtKB-KW"/>
</dbReference>
<organism evidence="18 19">
    <name type="scientific">Roseisolibacter agri</name>
    <dbReference type="NCBI Taxonomy" id="2014610"/>
    <lineage>
        <taxon>Bacteria</taxon>
        <taxon>Pseudomonadati</taxon>
        <taxon>Gemmatimonadota</taxon>
        <taxon>Gemmatimonadia</taxon>
        <taxon>Gemmatimonadales</taxon>
        <taxon>Gemmatimonadaceae</taxon>
        <taxon>Roseisolibacter</taxon>
    </lineage>
</organism>
<dbReference type="InterPro" id="IPR027417">
    <property type="entry name" value="P-loop_NTPase"/>
</dbReference>
<evidence type="ECO:0000313" key="19">
    <source>
        <dbReference type="Proteomes" id="UP001161325"/>
    </source>
</evidence>
<dbReference type="InterPro" id="IPR037219">
    <property type="entry name" value="Peptidase_M41-like"/>
</dbReference>
<dbReference type="Gene3D" id="1.20.58.760">
    <property type="entry name" value="Peptidase M41"/>
    <property type="match status" value="1"/>
</dbReference>
<feature type="transmembrane region" description="Helical" evidence="16">
    <location>
        <begin position="45"/>
        <end position="65"/>
    </location>
</feature>
<dbReference type="GO" id="GO:0016887">
    <property type="term" value="F:ATP hydrolysis activity"/>
    <property type="evidence" value="ECO:0007669"/>
    <property type="project" value="InterPro"/>
</dbReference>
<keyword evidence="13" id="KW-0482">Metalloprotease</keyword>
<evidence type="ECO:0000256" key="4">
    <source>
        <dbReference type="ARBA" id="ARBA00022670"/>
    </source>
</evidence>
<dbReference type="GO" id="GO:0004222">
    <property type="term" value="F:metalloendopeptidase activity"/>
    <property type="evidence" value="ECO:0007669"/>
    <property type="project" value="InterPro"/>
</dbReference>
<evidence type="ECO:0000256" key="13">
    <source>
        <dbReference type="ARBA" id="ARBA00023049"/>
    </source>
</evidence>
<dbReference type="InterPro" id="IPR000642">
    <property type="entry name" value="Peptidase_M41"/>
</dbReference>
<dbReference type="InterPro" id="IPR041569">
    <property type="entry name" value="AAA_lid_3"/>
</dbReference>
<dbReference type="InterPro" id="IPR003593">
    <property type="entry name" value="AAA+_ATPase"/>
</dbReference>
<dbReference type="SUPFAM" id="SSF140990">
    <property type="entry name" value="FtsH protease domain-like"/>
    <property type="match status" value="1"/>
</dbReference>
<keyword evidence="7" id="KW-0547">Nucleotide-binding</keyword>
<dbReference type="GO" id="GO:0005524">
    <property type="term" value="F:ATP binding"/>
    <property type="evidence" value="ECO:0007669"/>
    <property type="project" value="UniProtKB-KW"/>
</dbReference>
<evidence type="ECO:0000256" key="15">
    <source>
        <dbReference type="SAM" id="MobiDB-lite"/>
    </source>
</evidence>
<keyword evidence="12 16" id="KW-1133">Transmembrane helix</keyword>
<accession>A0AA37V3A7</accession>
<sequence>MPSTSTLRAERGPDSGTGSGFKERRNLRTRARLELLSRSGGPVRYWPFALVLGLVIAAVVGWRMMQPTPVPPPVVAYSEFARALAGGRIKGILVDQGGSRLVAELRTPEVVHGKVAAAVATSVPSRGVSVEVLERWSSTGARVRVSENTGHSTEQILQLLSFLVLVGGVGYLVARQRGGSTKGRFLPTPPSRQLTLADVGGAQEARADLQDVIAYLRDPARFQAMGAKCPKGLLLVGPPGTGKTLLARAVAGEAGVAVIQAAGSDFNEMYVGVGSKRVRQLAEQARKAAPCIVFIDEFDSLGGRRGRPNRSGEEEVTLNQLLVEMDGMAGSEGIVWMAATNREDMLDPAVRRPGRFDRIVEVGLPTAQDRLDILKIHAKSAPLAPDVDLERLAQLTVGHSGAELANLLNEAAIGAVQDDSPVIAMRHIEQARDKILLGRVRAGVVISDKERRLVALHEAGHAVVGLITCPEDKLHKVTIEARGRTLGAAHFAPDVDRHLHTRHYLLGVIAKALGGRAAELVFLGPENVTSGAGSDLVQATSVARRMVADFGMSDEVGLVSADPSAHGGAAPGSQLQSQIDGAVRALIRQEADRSEALIREHRAAVEAVADALLVHDVLSADQVIEIAAAHGVHVEQALSTV</sequence>
<dbReference type="EMBL" id="BRXS01000004">
    <property type="protein sequence ID" value="GLC26442.1"/>
    <property type="molecule type" value="Genomic_DNA"/>
</dbReference>
<dbReference type="InterPro" id="IPR003959">
    <property type="entry name" value="ATPase_AAA_core"/>
</dbReference>
<evidence type="ECO:0000256" key="16">
    <source>
        <dbReference type="SAM" id="Phobius"/>
    </source>
</evidence>
<keyword evidence="4" id="KW-0645">Protease</keyword>
<keyword evidence="5 16" id="KW-0812">Transmembrane</keyword>
<dbReference type="PANTHER" id="PTHR23076:SF97">
    <property type="entry name" value="ATP-DEPENDENT ZINC METALLOPROTEASE YME1L1"/>
    <property type="match status" value="1"/>
</dbReference>
<keyword evidence="10" id="KW-0067">ATP-binding</keyword>
<dbReference type="Proteomes" id="UP001161325">
    <property type="component" value="Unassembled WGS sequence"/>
</dbReference>
<evidence type="ECO:0000256" key="3">
    <source>
        <dbReference type="ARBA" id="ARBA00010044"/>
    </source>
</evidence>
<dbReference type="Pfam" id="PF00004">
    <property type="entry name" value="AAA"/>
    <property type="match status" value="1"/>
</dbReference>
<dbReference type="SUPFAM" id="SSF52540">
    <property type="entry name" value="P-loop containing nucleoside triphosphate hydrolases"/>
    <property type="match status" value="1"/>
</dbReference>
<keyword evidence="8" id="KW-0378">Hydrolase</keyword>
<keyword evidence="11" id="KW-0809">Transit peptide</keyword>
<reference evidence="18" key="1">
    <citation type="submission" date="2022-08" db="EMBL/GenBank/DDBJ databases">
        <title>Draft genome sequencing of Roseisolibacter agri AW1220.</title>
        <authorList>
            <person name="Tobiishi Y."/>
            <person name="Tonouchi A."/>
        </authorList>
    </citation>
    <scope>NUCLEOTIDE SEQUENCE</scope>
    <source>
        <strain evidence="18">AW1220</strain>
    </source>
</reference>
<evidence type="ECO:0000313" key="18">
    <source>
        <dbReference type="EMBL" id="GLC26442.1"/>
    </source>
</evidence>
<evidence type="ECO:0000256" key="7">
    <source>
        <dbReference type="ARBA" id="ARBA00022741"/>
    </source>
</evidence>
<evidence type="ECO:0000256" key="14">
    <source>
        <dbReference type="ARBA" id="ARBA00023136"/>
    </source>
</evidence>
<dbReference type="FunFam" id="3.40.50.300:FF:000277">
    <property type="entry name" value="ATP-dependent zinc metalloprotease FtsH"/>
    <property type="match status" value="1"/>
</dbReference>
<evidence type="ECO:0000256" key="11">
    <source>
        <dbReference type="ARBA" id="ARBA00022946"/>
    </source>
</evidence>
<evidence type="ECO:0000256" key="12">
    <source>
        <dbReference type="ARBA" id="ARBA00022989"/>
    </source>
</evidence>
<dbReference type="Pfam" id="PF01434">
    <property type="entry name" value="Peptidase_M41"/>
    <property type="match status" value="1"/>
</dbReference>
<dbReference type="GO" id="GO:0004176">
    <property type="term" value="F:ATP-dependent peptidase activity"/>
    <property type="evidence" value="ECO:0007669"/>
    <property type="project" value="InterPro"/>
</dbReference>
<evidence type="ECO:0000256" key="8">
    <source>
        <dbReference type="ARBA" id="ARBA00022801"/>
    </source>
</evidence>
<evidence type="ECO:0000256" key="1">
    <source>
        <dbReference type="ARBA" id="ARBA00001947"/>
    </source>
</evidence>
<keyword evidence="6" id="KW-0479">Metal-binding</keyword>
<name>A0AA37V3A7_9BACT</name>
<proteinExistence type="inferred from homology"/>
<evidence type="ECO:0000256" key="5">
    <source>
        <dbReference type="ARBA" id="ARBA00022692"/>
    </source>
</evidence>
<evidence type="ECO:0000256" key="9">
    <source>
        <dbReference type="ARBA" id="ARBA00022833"/>
    </source>
</evidence>
<dbReference type="GO" id="GO:0030163">
    <property type="term" value="P:protein catabolic process"/>
    <property type="evidence" value="ECO:0007669"/>
    <property type="project" value="TreeGrafter"/>
</dbReference>
<evidence type="ECO:0000256" key="10">
    <source>
        <dbReference type="ARBA" id="ARBA00022840"/>
    </source>
</evidence>
<dbReference type="FunFam" id="1.10.8.60:FF:000001">
    <property type="entry name" value="ATP-dependent zinc metalloprotease FtsH"/>
    <property type="match status" value="1"/>
</dbReference>
<protein>
    <recommendedName>
        <fullName evidence="17">AAA+ ATPase domain-containing protein</fullName>
    </recommendedName>
</protein>
<dbReference type="RefSeq" id="WP_284350892.1">
    <property type="nucleotide sequence ID" value="NZ_BRXS01000004.1"/>
</dbReference>
<evidence type="ECO:0000256" key="2">
    <source>
        <dbReference type="ARBA" id="ARBA00004141"/>
    </source>
</evidence>
<dbReference type="Gene3D" id="1.10.8.60">
    <property type="match status" value="1"/>
</dbReference>
<gene>
    <name evidence="18" type="ORF">rosag_29550</name>
</gene>
<keyword evidence="14 16" id="KW-0472">Membrane</keyword>
<dbReference type="AlphaFoldDB" id="A0AA37V3A7"/>
<dbReference type="GO" id="GO:0006508">
    <property type="term" value="P:proteolysis"/>
    <property type="evidence" value="ECO:0007669"/>
    <property type="project" value="UniProtKB-KW"/>
</dbReference>
<comment type="cofactor">
    <cofactor evidence="1">
        <name>Zn(2+)</name>
        <dbReference type="ChEBI" id="CHEBI:29105"/>
    </cofactor>
</comment>
<comment type="caution">
    <text evidence="18">The sequence shown here is derived from an EMBL/GenBank/DDBJ whole genome shotgun (WGS) entry which is preliminary data.</text>
</comment>
<dbReference type="Gene3D" id="3.40.50.300">
    <property type="entry name" value="P-loop containing nucleotide triphosphate hydrolases"/>
    <property type="match status" value="1"/>
</dbReference>
<keyword evidence="9" id="KW-0862">Zinc</keyword>
<dbReference type="Pfam" id="PF17862">
    <property type="entry name" value="AAA_lid_3"/>
    <property type="match status" value="1"/>
</dbReference>
<evidence type="ECO:0000259" key="17">
    <source>
        <dbReference type="SMART" id="SM00382"/>
    </source>
</evidence>
<dbReference type="PANTHER" id="PTHR23076">
    <property type="entry name" value="METALLOPROTEASE M41 FTSH"/>
    <property type="match status" value="1"/>
</dbReference>
<comment type="similarity">
    <text evidence="3">In the C-terminal section; belongs to the peptidase M41 family.</text>
</comment>
<evidence type="ECO:0000256" key="6">
    <source>
        <dbReference type="ARBA" id="ARBA00022723"/>
    </source>
</evidence>
<dbReference type="SMART" id="SM00382">
    <property type="entry name" value="AAA"/>
    <property type="match status" value="1"/>
</dbReference>